<accession>A0A3D8JBS5</accession>
<dbReference type="RefSeq" id="WP_115578324.1">
    <property type="nucleotide sequence ID" value="NZ_NXLX01000001.1"/>
</dbReference>
<dbReference type="Gene3D" id="2.160.10.10">
    <property type="entry name" value="Hexapeptide repeat proteins"/>
    <property type="match status" value="1"/>
</dbReference>
<comment type="caution">
    <text evidence="1">The sequence shown here is derived from an EMBL/GenBank/DDBJ whole genome shotgun (WGS) entry which is preliminary data.</text>
</comment>
<proteinExistence type="predicted"/>
<dbReference type="InterPro" id="IPR050484">
    <property type="entry name" value="Transf_Hexapept/Carb_Anhydrase"/>
</dbReference>
<dbReference type="SUPFAM" id="SSF51161">
    <property type="entry name" value="Trimeric LpxA-like enzymes"/>
    <property type="match status" value="1"/>
</dbReference>
<organism evidence="1 2">
    <name type="scientific">Helicobacter anseris</name>
    <dbReference type="NCBI Taxonomy" id="375926"/>
    <lineage>
        <taxon>Bacteria</taxon>
        <taxon>Pseudomonadati</taxon>
        <taxon>Campylobacterota</taxon>
        <taxon>Epsilonproteobacteria</taxon>
        <taxon>Campylobacterales</taxon>
        <taxon>Helicobacteraceae</taxon>
        <taxon>Helicobacter</taxon>
    </lineage>
</organism>
<dbReference type="InterPro" id="IPR001451">
    <property type="entry name" value="Hexapep"/>
</dbReference>
<dbReference type="PANTHER" id="PTHR13061:SF29">
    <property type="entry name" value="GAMMA CARBONIC ANHYDRASE-LIKE 1, MITOCHONDRIAL-RELATED"/>
    <property type="match status" value="1"/>
</dbReference>
<keyword evidence="2" id="KW-1185">Reference proteome</keyword>
<name>A0A3D8JBS5_9HELI</name>
<dbReference type="EMBL" id="NXLX01000001">
    <property type="protein sequence ID" value="RDU74615.1"/>
    <property type="molecule type" value="Genomic_DNA"/>
</dbReference>
<dbReference type="InterPro" id="IPR047324">
    <property type="entry name" value="LbH_gamma_CA-like"/>
</dbReference>
<dbReference type="InterPro" id="IPR011004">
    <property type="entry name" value="Trimer_LpxA-like_sf"/>
</dbReference>
<sequence length="173" mass="19285">MEPVLKSHQNKNPKIHPEAFLFENTCLIGDVQIQKNCSIWFGSVLRGDVNKIFIDEGSNIQDLCTIHVDYHPQNGNVSIGKNVTIGHNCIIHACKIYDNVLIGMGSIVMDNAIIEENCIIGANSLITKNKVFPKNSLIMGNPAKVIRQLSEEEILSIKLSAQHYIELAKSYKN</sequence>
<evidence type="ECO:0000313" key="1">
    <source>
        <dbReference type="EMBL" id="RDU74615.1"/>
    </source>
</evidence>
<protein>
    <submittedName>
        <fullName evidence="1">Gamma carbonic anhydrase family protein</fullName>
    </submittedName>
</protein>
<dbReference type="AlphaFoldDB" id="A0A3D8JBS5"/>
<evidence type="ECO:0000313" key="2">
    <source>
        <dbReference type="Proteomes" id="UP000256695"/>
    </source>
</evidence>
<dbReference type="OrthoDB" id="9803036at2"/>
<reference evidence="1 2" key="1">
    <citation type="submission" date="2018-04" db="EMBL/GenBank/DDBJ databases">
        <title>Novel Campyloabacter and Helicobacter Species and Strains.</title>
        <authorList>
            <person name="Mannion A.J."/>
            <person name="Shen Z."/>
            <person name="Fox J.G."/>
        </authorList>
    </citation>
    <scope>NUCLEOTIDE SEQUENCE [LARGE SCALE GENOMIC DNA]</scope>
    <source>
        <strain evidence="1 2">MIT 04-9362</strain>
    </source>
</reference>
<dbReference type="PANTHER" id="PTHR13061">
    <property type="entry name" value="DYNACTIN SUBUNIT P25"/>
    <property type="match status" value="1"/>
</dbReference>
<gene>
    <name evidence="1" type="ORF">CQA57_00770</name>
</gene>
<dbReference type="Pfam" id="PF00132">
    <property type="entry name" value="Hexapep"/>
    <property type="match status" value="1"/>
</dbReference>
<dbReference type="CDD" id="cd04645">
    <property type="entry name" value="LbH_gamma_CA_like"/>
    <property type="match status" value="1"/>
</dbReference>
<dbReference type="Proteomes" id="UP000256695">
    <property type="component" value="Unassembled WGS sequence"/>
</dbReference>